<evidence type="ECO:0000313" key="1">
    <source>
        <dbReference type="EMBL" id="GBN35466.1"/>
    </source>
</evidence>
<dbReference type="OrthoDB" id="6469902at2759"/>
<proteinExistence type="predicted"/>
<sequence>MSMEMASLINRTTPVCQLGTVQFGGASVIVWDVCSWHDMGPLIRLESTLTGDRYLSILPDHLPHSCPLCIPTDWDNSSKTMRHPTRRELLPSGSRNTLLTLDTSIDHITPQR</sequence>
<comment type="caution">
    <text evidence="1">The sequence shown here is derived from an EMBL/GenBank/DDBJ whole genome shotgun (WGS) entry which is preliminary data.</text>
</comment>
<dbReference type="GO" id="GO:0003676">
    <property type="term" value="F:nucleic acid binding"/>
    <property type="evidence" value="ECO:0007669"/>
    <property type="project" value="InterPro"/>
</dbReference>
<gene>
    <name evidence="1" type="ORF">AVEN_185696_1</name>
</gene>
<dbReference type="Gene3D" id="3.30.420.10">
    <property type="entry name" value="Ribonuclease H-like superfamily/Ribonuclease H"/>
    <property type="match status" value="1"/>
</dbReference>
<dbReference type="EMBL" id="BGPR01008700">
    <property type="protein sequence ID" value="GBN35466.1"/>
    <property type="molecule type" value="Genomic_DNA"/>
</dbReference>
<evidence type="ECO:0000313" key="2">
    <source>
        <dbReference type="Proteomes" id="UP000499080"/>
    </source>
</evidence>
<organism evidence="1 2">
    <name type="scientific">Araneus ventricosus</name>
    <name type="common">Orbweaver spider</name>
    <name type="synonym">Epeira ventricosa</name>
    <dbReference type="NCBI Taxonomy" id="182803"/>
    <lineage>
        <taxon>Eukaryota</taxon>
        <taxon>Metazoa</taxon>
        <taxon>Ecdysozoa</taxon>
        <taxon>Arthropoda</taxon>
        <taxon>Chelicerata</taxon>
        <taxon>Arachnida</taxon>
        <taxon>Araneae</taxon>
        <taxon>Araneomorphae</taxon>
        <taxon>Entelegynae</taxon>
        <taxon>Araneoidea</taxon>
        <taxon>Araneidae</taxon>
        <taxon>Araneus</taxon>
    </lineage>
</organism>
<dbReference type="InterPro" id="IPR036397">
    <property type="entry name" value="RNaseH_sf"/>
</dbReference>
<name>A0A4Y2NCC9_ARAVE</name>
<dbReference type="AlphaFoldDB" id="A0A4Y2NCC9"/>
<keyword evidence="2" id="KW-1185">Reference proteome</keyword>
<dbReference type="Proteomes" id="UP000499080">
    <property type="component" value="Unassembled WGS sequence"/>
</dbReference>
<protein>
    <submittedName>
        <fullName evidence="1">Uncharacterized protein</fullName>
    </submittedName>
</protein>
<reference evidence="1 2" key="1">
    <citation type="journal article" date="2019" name="Sci. Rep.">
        <title>Orb-weaving spider Araneus ventricosus genome elucidates the spidroin gene catalogue.</title>
        <authorList>
            <person name="Kono N."/>
            <person name="Nakamura H."/>
            <person name="Ohtoshi R."/>
            <person name="Moran D.A.P."/>
            <person name="Shinohara A."/>
            <person name="Yoshida Y."/>
            <person name="Fujiwara M."/>
            <person name="Mori M."/>
            <person name="Tomita M."/>
            <person name="Arakawa K."/>
        </authorList>
    </citation>
    <scope>NUCLEOTIDE SEQUENCE [LARGE SCALE GENOMIC DNA]</scope>
</reference>
<accession>A0A4Y2NCC9</accession>